<dbReference type="Pfam" id="PF13460">
    <property type="entry name" value="NAD_binding_10"/>
    <property type="match status" value="1"/>
</dbReference>
<protein>
    <submittedName>
        <fullName evidence="2">Hypothetical nucleoside-diphosphate-sugar epimerase</fullName>
    </submittedName>
</protein>
<evidence type="ECO:0000313" key="3">
    <source>
        <dbReference type="Proteomes" id="UP000005953"/>
    </source>
</evidence>
<feature type="domain" description="NAD(P)-binding" evidence="1">
    <location>
        <begin position="12"/>
        <end position="161"/>
    </location>
</feature>
<gene>
    <name evidence="2" type="ORF">MED297_11180</name>
</gene>
<dbReference type="STRING" id="314283.MED297_11180"/>
<dbReference type="OrthoDB" id="9803010at2"/>
<evidence type="ECO:0000259" key="1">
    <source>
        <dbReference type="Pfam" id="PF13460"/>
    </source>
</evidence>
<dbReference type="SUPFAM" id="SSF51735">
    <property type="entry name" value="NAD(P)-binding Rossmann-fold domains"/>
    <property type="match status" value="1"/>
</dbReference>
<organism evidence="2 3">
    <name type="scientific">Reinekea blandensis MED297</name>
    <dbReference type="NCBI Taxonomy" id="314283"/>
    <lineage>
        <taxon>Bacteria</taxon>
        <taxon>Pseudomonadati</taxon>
        <taxon>Pseudomonadota</taxon>
        <taxon>Gammaproteobacteria</taxon>
        <taxon>Oceanospirillales</taxon>
        <taxon>Saccharospirillaceae</taxon>
        <taxon>Reinekea</taxon>
    </lineage>
</organism>
<name>A4BAW1_9GAMM</name>
<dbReference type="SUPFAM" id="SSF55961">
    <property type="entry name" value="Bet v1-like"/>
    <property type="match status" value="1"/>
</dbReference>
<evidence type="ECO:0000313" key="2">
    <source>
        <dbReference type="EMBL" id="EAR10574.1"/>
    </source>
</evidence>
<accession>A4BAW1</accession>
<dbReference type="InterPro" id="IPR016040">
    <property type="entry name" value="NAD(P)-bd_dom"/>
</dbReference>
<dbReference type="Gene3D" id="3.40.50.720">
    <property type="entry name" value="NAD(P)-binding Rossmann-like Domain"/>
    <property type="match status" value="1"/>
</dbReference>
<dbReference type="AlphaFoldDB" id="A4BAW1"/>
<comment type="caution">
    <text evidence="2">The sequence shown here is derived from an EMBL/GenBank/DDBJ whole genome shotgun (WGS) entry which is preliminary data.</text>
</comment>
<keyword evidence="3" id="KW-1185">Reference proteome</keyword>
<dbReference type="Pfam" id="PF11066">
    <property type="entry name" value="DUF2867"/>
    <property type="match status" value="1"/>
</dbReference>
<dbReference type="PANTHER" id="PTHR43162">
    <property type="match status" value="1"/>
</dbReference>
<dbReference type="HOGENOM" id="CLU_007383_6_11_6"/>
<dbReference type="InterPro" id="IPR051604">
    <property type="entry name" value="Ergot_Alk_Oxidoreductase"/>
</dbReference>
<dbReference type="InterPro" id="IPR021295">
    <property type="entry name" value="DUF2867"/>
</dbReference>
<dbReference type="Proteomes" id="UP000005953">
    <property type="component" value="Unassembled WGS sequence"/>
</dbReference>
<dbReference type="RefSeq" id="WP_008041775.1">
    <property type="nucleotide sequence ID" value="NZ_CH724149.1"/>
</dbReference>
<reference evidence="2 3" key="1">
    <citation type="submission" date="2006-02" db="EMBL/GenBank/DDBJ databases">
        <authorList>
            <person name="Pinhassi J."/>
            <person name="Pedros-Alio C."/>
            <person name="Ferriera S."/>
            <person name="Johnson J."/>
            <person name="Kravitz S."/>
            <person name="Halpern A."/>
            <person name="Remington K."/>
            <person name="Beeson K."/>
            <person name="Tran B."/>
            <person name="Rogers Y.-H."/>
            <person name="Friedman R."/>
            <person name="Venter J.C."/>
        </authorList>
    </citation>
    <scope>NUCLEOTIDE SEQUENCE [LARGE SCALE GENOMIC DNA]</scope>
    <source>
        <strain evidence="2 3">MED297</strain>
    </source>
</reference>
<dbReference type="PANTHER" id="PTHR43162:SF1">
    <property type="entry name" value="PRESTALK A DIFFERENTIATION PROTEIN A"/>
    <property type="match status" value="1"/>
</dbReference>
<dbReference type="InterPro" id="IPR036291">
    <property type="entry name" value="NAD(P)-bd_dom_sf"/>
</dbReference>
<sequence length="472" mass="51920">MTTTSPTTLILGASGYIGTHLTAKLSKDGIPVRAAARHLDALRARTLNNVELCPTDADDPKSLKRALQGVSTVYYLIHAMNHGRGFMAREQQWAEHFSKAASQAGVQHVIYLGALAPDSGPSEHLQARRLTGDILRQAGLTVTEIRAGIIVGPGSAAYEVIRDLVSALPVMITPKWVHTHSPPIALSNLLTYLAKLPEHPSLHGQILDAAGPESLSYQDLMRQYGALVGRQPRILPVPVLTPKLSSYWLRLVTAVPTNLARALIDGLSHSLSANDAPLRSAIPQQLLTYRKAVQQALDDEQKTELLTRWTEGAIQFRQYRSDVSFYAKRCVVEMVGDIDRETVWQRIARIGGDNGFPAWNALFVLRGWLDWAVGGPGRTKGRSRSQPHLGDTIDSWRVVALEPGQSLSLMMGMKAPGAGILEFTCLEHGNGCRLRIAAYWHPSGIAGFLYWYALLPIHQPLFQRMARRLLAL</sequence>
<dbReference type="EMBL" id="AAOE01000003">
    <property type="protein sequence ID" value="EAR10574.1"/>
    <property type="molecule type" value="Genomic_DNA"/>
</dbReference>
<proteinExistence type="predicted"/>